<name>A0ABW2RGX9_9BACL</name>
<dbReference type="Pfam" id="PF02518">
    <property type="entry name" value="HATPase_c"/>
    <property type="match status" value="1"/>
</dbReference>
<keyword evidence="6 11" id="KW-0418">Kinase</keyword>
<dbReference type="GO" id="GO:0016301">
    <property type="term" value="F:kinase activity"/>
    <property type="evidence" value="ECO:0007669"/>
    <property type="project" value="UniProtKB-KW"/>
</dbReference>
<evidence type="ECO:0000256" key="8">
    <source>
        <dbReference type="ARBA" id="ARBA00023012"/>
    </source>
</evidence>
<dbReference type="Proteomes" id="UP001596500">
    <property type="component" value="Unassembled WGS sequence"/>
</dbReference>
<feature type="transmembrane region" description="Helical" evidence="9">
    <location>
        <begin position="116"/>
        <end position="133"/>
    </location>
</feature>
<dbReference type="PROSITE" id="PS50109">
    <property type="entry name" value="HIS_KIN"/>
    <property type="match status" value="1"/>
</dbReference>
<dbReference type="InterPro" id="IPR036890">
    <property type="entry name" value="HATPase_C_sf"/>
</dbReference>
<evidence type="ECO:0000313" key="12">
    <source>
        <dbReference type="Proteomes" id="UP001596500"/>
    </source>
</evidence>
<comment type="caution">
    <text evidence="11">The sequence shown here is derived from an EMBL/GenBank/DDBJ whole genome shotgun (WGS) entry which is preliminary data.</text>
</comment>
<dbReference type="SUPFAM" id="SSF55874">
    <property type="entry name" value="ATPase domain of HSP90 chaperone/DNA topoisomerase II/histidine kinase"/>
    <property type="match status" value="1"/>
</dbReference>
<feature type="transmembrane region" description="Helical" evidence="9">
    <location>
        <begin position="91"/>
        <end position="109"/>
    </location>
</feature>
<evidence type="ECO:0000256" key="5">
    <source>
        <dbReference type="ARBA" id="ARBA00022741"/>
    </source>
</evidence>
<evidence type="ECO:0000256" key="9">
    <source>
        <dbReference type="SAM" id="Phobius"/>
    </source>
</evidence>
<dbReference type="PANTHER" id="PTHR43547">
    <property type="entry name" value="TWO-COMPONENT HISTIDINE KINASE"/>
    <property type="match status" value="1"/>
</dbReference>
<evidence type="ECO:0000256" key="3">
    <source>
        <dbReference type="ARBA" id="ARBA00022553"/>
    </source>
</evidence>
<gene>
    <name evidence="11" type="ORF">ACFQNG_03370</name>
</gene>
<evidence type="ECO:0000256" key="2">
    <source>
        <dbReference type="ARBA" id="ARBA00012438"/>
    </source>
</evidence>
<keyword evidence="9" id="KW-0472">Membrane</keyword>
<dbReference type="EC" id="2.7.13.3" evidence="2"/>
<evidence type="ECO:0000259" key="10">
    <source>
        <dbReference type="PROSITE" id="PS50109"/>
    </source>
</evidence>
<dbReference type="SMART" id="SM00387">
    <property type="entry name" value="HATPase_c"/>
    <property type="match status" value="1"/>
</dbReference>
<evidence type="ECO:0000256" key="4">
    <source>
        <dbReference type="ARBA" id="ARBA00022679"/>
    </source>
</evidence>
<evidence type="ECO:0000313" key="11">
    <source>
        <dbReference type="EMBL" id="MFC7440205.1"/>
    </source>
</evidence>
<feature type="transmembrane region" description="Helical" evidence="9">
    <location>
        <begin position="153"/>
        <end position="174"/>
    </location>
</feature>
<reference evidence="12" key="1">
    <citation type="journal article" date="2019" name="Int. J. Syst. Evol. Microbiol.">
        <title>The Global Catalogue of Microorganisms (GCM) 10K type strain sequencing project: providing services to taxonomists for standard genome sequencing and annotation.</title>
        <authorList>
            <consortium name="The Broad Institute Genomics Platform"/>
            <consortium name="The Broad Institute Genome Sequencing Center for Infectious Disease"/>
            <person name="Wu L."/>
            <person name="Ma J."/>
        </authorList>
    </citation>
    <scope>NUCLEOTIDE SEQUENCE [LARGE SCALE GENOMIC DNA]</scope>
    <source>
        <strain evidence="12">CGMCC 1.12942</strain>
    </source>
</reference>
<keyword evidence="7" id="KW-0067">ATP-binding</keyword>
<feature type="domain" description="Histidine kinase" evidence="10">
    <location>
        <begin position="207"/>
        <end position="415"/>
    </location>
</feature>
<keyword evidence="3" id="KW-0597">Phosphoprotein</keyword>
<protein>
    <recommendedName>
        <fullName evidence="2">histidine kinase</fullName>
        <ecNumber evidence="2">2.7.13.3</ecNumber>
    </recommendedName>
</protein>
<dbReference type="EMBL" id="JBHTBW010000006">
    <property type="protein sequence ID" value="MFC7440205.1"/>
    <property type="molecule type" value="Genomic_DNA"/>
</dbReference>
<keyword evidence="8" id="KW-0902">Two-component regulatory system</keyword>
<dbReference type="InterPro" id="IPR004358">
    <property type="entry name" value="Sig_transdc_His_kin-like_C"/>
</dbReference>
<dbReference type="InterPro" id="IPR003594">
    <property type="entry name" value="HATPase_dom"/>
</dbReference>
<accession>A0ABW2RGX9</accession>
<dbReference type="PANTHER" id="PTHR43547:SF10">
    <property type="entry name" value="SENSOR HISTIDINE KINASE DCUS"/>
    <property type="match status" value="1"/>
</dbReference>
<keyword evidence="5" id="KW-0547">Nucleotide-binding</keyword>
<feature type="transmembrane region" description="Helical" evidence="9">
    <location>
        <begin position="9"/>
        <end position="28"/>
    </location>
</feature>
<evidence type="ECO:0000256" key="6">
    <source>
        <dbReference type="ARBA" id="ARBA00022777"/>
    </source>
</evidence>
<dbReference type="RefSeq" id="WP_379863424.1">
    <property type="nucleotide sequence ID" value="NZ_JBHTBW010000006.1"/>
</dbReference>
<organism evidence="11 12">
    <name type="scientific">Laceyella putida</name>
    <dbReference type="NCBI Taxonomy" id="110101"/>
    <lineage>
        <taxon>Bacteria</taxon>
        <taxon>Bacillati</taxon>
        <taxon>Bacillota</taxon>
        <taxon>Bacilli</taxon>
        <taxon>Bacillales</taxon>
        <taxon>Thermoactinomycetaceae</taxon>
        <taxon>Laceyella</taxon>
    </lineage>
</organism>
<comment type="catalytic activity">
    <reaction evidence="1">
        <text>ATP + protein L-histidine = ADP + protein N-phospho-L-histidine.</text>
        <dbReference type="EC" id="2.7.13.3"/>
    </reaction>
</comment>
<dbReference type="InterPro" id="IPR005467">
    <property type="entry name" value="His_kinase_dom"/>
</dbReference>
<proteinExistence type="predicted"/>
<keyword evidence="9" id="KW-0812">Transmembrane</keyword>
<evidence type="ECO:0000256" key="1">
    <source>
        <dbReference type="ARBA" id="ARBA00000085"/>
    </source>
</evidence>
<dbReference type="Gene3D" id="3.30.565.10">
    <property type="entry name" value="Histidine kinase-like ATPase, C-terminal domain"/>
    <property type="match status" value="1"/>
</dbReference>
<evidence type="ECO:0000256" key="7">
    <source>
        <dbReference type="ARBA" id="ARBA00022840"/>
    </source>
</evidence>
<keyword evidence="9" id="KW-1133">Transmembrane helix</keyword>
<keyword evidence="12" id="KW-1185">Reference proteome</keyword>
<dbReference type="PRINTS" id="PR00344">
    <property type="entry name" value="BCTRLSENSOR"/>
</dbReference>
<feature type="transmembrane region" description="Helical" evidence="9">
    <location>
        <begin position="57"/>
        <end position="76"/>
    </location>
</feature>
<sequence>MDIQGNRDLLWLIVVALIVPLVGEFKVNPFQDDYRVSMSIPIFFFSILWIRRYSPLTIGLVVSLSVLAWRSGYYLWDHGSISLEQFLSNQVPPFSYYLVYAILLHLVRVRDYHDQPFVILLIGFGTEIMSGLMEMTLRKQFSPAEFELKRFFYLWVIAMIRNLTVIGVYAMIMFQRERLEKQQKLMLLAGLYEEANYMDKLLAQAKQVSHDIKHIQQQLQEGGLEREEMIRQMRQISVQCHEIHKHLEVIDVGLSRLMKREHVPDEVNVHELMEIALLAGRNYAERKGRQIDFVRHVYGEHPTYPTNMMISILNNLVSNAVEAIERTGMIKITAIDDTDWVHFQVWDNGPGIRPPVERVFAEGYTTKWDEQGKQSTGIGLFHVKSLVEQMGGQVRVWSDQQQRKTEFTISLPLPLQRLERKEERDAHLPCG</sequence>
<keyword evidence="4" id="KW-0808">Transferase</keyword>